<dbReference type="RefSeq" id="WP_069406036.1">
    <property type="nucleotide sequence ID" value="NZ_JBHRZJ010000014.1"/>
</dbReference>
<dbReference type="InterPro" id="IPR036250">
    <property type="entry name" value="AcylCo_DH-like_C"/>
</dbReference>
<dbReference type="PANTHER" id="PTHR43884">
    <property type="entry name" value="ACYL-COA DEHYDROGENASE"/>
    <property type="match status" value="1"/>
</dbReference>
<gene>
    <name evidence="3" type="ORF">BHQ17_15400</name>
</gene>
<dbReference type="Pfam" id="PF00441">
    <property type="entry name" value="Acyl-CoA_dh_1"/>
    <property type="match status" value="1"/>
</dbReference>
<name>A0A1E3RSK1_9MYCO</name>
<reference evidence="4" key="1">
    <citation type="submission" date="2016-09" db="EMBL/GenBank/DDBJ databases">
        <authorList>
            <person name="Greninger A.L."/>
            <person name="Jerome K.R."/>
            <person name="Mcnair B."/>
            <person name="Wallis C."/>
            <person name="Fang F."/>
        </authorList>
    </citation>
    <scope>NUCLEOTIDE SEQUENCE [LARGE SCALE GENOMIC DNA]</scope>
    <source>
        <strain evidence="4">M7</strain>
    </source>
</reference>
<dbReference type="Gene3D" id="1.20.140.10">
    <property type="entry name" value="Butyryl-CoA Dehydrogenase, subunit A, domain 3"/>
    <property type="match status" value="1"/>
</dbReference>
<keyword evidence="1" id="KW-0285">Flavoprotein</keyword>
<keyword evidence="4" id="KW-1185">Reference proteome</keyword>
<dbReference type="InterPro" id="IPR009075">
    <property type="entry name" value="AcylCo_DH/oxidase_C"/>
</dbReference>
<dbReference type="AlphaFoldDB" id="A0A1E3RSK1"/>
<evidence type="ECO:0000313" key="3">
    <source>
        <dbReference type="EMBL" id="ODQ92886.1"/>
    </source>
</evidence>
<dbReference type="OrthoDB" id="7328575at2"/>
<dbReference type="PANTHER" id="PTHR43884:SF12">
    <property type="entry name" value="ISOVALERYL-COA DEHYDROGENASE, MITOCHONDRIAL-RELATED"/>
    <property type="match status" value="1"/>
</dbReference>
<dbReference type="EMBL" id="MIGZ01000087">
    <property type="protein sequence ID" value="ODQ92886.1"/>
    <property type="molecule type" value="Genomic_DNA"/>
</dbReference>
<comment type="caution">
    <text evidence="3">The sequence shown here is derived from an EMBL/GenBank/DDBJ whole genome shotgun (WGS) entry which is preliminary data.</text>
</comment>
<evidence type="ECO:0000259" key="2">
    <source>
        <dbReference type="Pfam" id="PF00441"/>
    </source>
</evidence>
<evidence type="ECO:0000313" key="4">
    <source>
        <dbReference type="Proteomes" id="UP000094243"/>
    </source>
</evidence>
<dbReference type="Proteomes" id="UP000094243">
    <property type="component" value="Unassembled WGS sequence"/>
</dbReference>
<feature type="domain" description="Acyl-CoA dehydrogenase/oxidase C-terminal" evidence="2">
    <location>
        <begin position="170"/>
        <end position="283"/>
    </location>
</feature>
<dbReference type="SUPFAM" id="SSF47203">
    <property type="entry name" value="Acyl-CoA dehydrogenase C-terminal domain-like"/>
    <property type="match status" value="1"/>
</dbReference>
<evidence type="ECO:0000256" key="1">
    <source>
        <dbReference type="ARBA" id="ARBA00022630"/>
    </source>
</evidence>
<organism evidence="3 4">
    <name type="scientific">Mycolicibacterium holsaticum</name>
    <dbReference type="NCBI Taxonomy" id="152142"/>
    <lineage>
        <taxon>Bacteria</taxon>
        <taxon>Bacillati</taxon>
        <taxon>Actinomycetota</taxon>
        <taxon>Actinomycetes</taxon>
        <taxon>Mycobacteriales</taxon>
        <taxon>Mycobacteriaceae</taxon>
        <taxon>Mycolicibacterium</taxon>
    </lineage>
</organism>
<dbReference type="GO" id="GO:0003995">
    <property type="term" value="F:acyl-CoA dehydrogenase activity"/>
    <property type="evidence" value="ECO:0007669"/>
    <property type="project" value="TreeGrafter"/>
</dbReference>
<sequence>MFDERWPEEAEELAAALEAVLVRHCPPEFLSTIEHDAATGPGDRSAQLDSAVAEFGLWELPNQPTLLTRAAVTLGAHLAPVPFVSAMPAQVVLGQAGVANGVDRAVVPAGLARIVVTAGNDGLEIVAAPDGRRRSAGGEPVVVLDGARGQSTAVDGAADAVRAWGFVLEAARLVGAAQALIRYGVSYVCDRRQFGVPVGSFQGVSHPLADAATSVQSGDLLIRHAAYLGDRDGAVPLFAAVMAAAKARTASRQAAAVVHQALGGYGVTVEADCQLYSRRIRAWTAAMPDPGPWLAEMARTLADPATRDQVTDLWQFDRGFTLPRWARESG</sequence>
<protein>
    <recommendedName>
        <fullName evidence="2">Acyl-CoA dehydrogenase/oxidase C-terminal domain-containing protein</fullName>
    </recommendedName>
</protein>
<proteinExistence type="predicted"/>
<accession>A0A1E3RSK1</accession>